<dbReference type="STRING" id="199441.BkAM31D_16400"/>
<dbReference type="EMBL" id="CP020814">
    <property type="protein sequence ID" value="ARK31307.1"/>
    <property type="molecule type" value="Genomic_DNA"/>
</dbReference>
<evidence type="ECO:0000256" key="1">
    <source>
        <dbReference type="ARBA" id="ARBA00004141"/>
    </source>
</evidence>
<feature type="transmembrane region" description="Helical" evidence="8">
    <location>
        <begin position="83"/>
        <end position="104"/>
    </location>
</feature>
<keyword evidence="5 8" id="KW-0812">Transmembrane</keyword>
<name>A0A1X9MCZ8_9BACI</name>
<feature type="transmembrane region" description="Helical" evidence="8">
    <location>
        <begin position="139"/>
        <end position="160"/>
    </location>
</feature>
<gene>
    <name evidence="9" type="primary">yndE_5</name>
    <name evidence="9" type="ORF">BkAM31D_16400</name>
</gene>
<dbReference type="PANTHER" id="PTHR34975">
    <property type="entry name" value="SPORE GERMINATION PROTEIN A2"/>
    <property type="match status" value="1"/>
</dbReference>
<evidence type="ECO:0000313" key="10">
    <source>
        <dbReference type="Proteomes" id="UP000193006"/>
    </source>
</evidence>
<feature type="transmembrane region" description="Helical" evidence="8">
    <location>
        <begin position="213"/>
        <end position="235"/>
    </location>
</feature>
<reference evidence="9 10" key="1">
    <citation type="submission" date="2017-04" db="EMBL/GenBank/DDBJ databases">
        <title>Bacillus krulwichiae AM31D Genome sequencing and assembly.</title>
        <authorList>
            <person name="Krulwich T.A."/>
            <person name="Anastor L."/>
            <person name="Ehrlich R."/>
            <person name="Ehrlich G.D."/>
            <person name="Janto B."/>
        </authorList>
    </citation>
    <scope>NUCLEOTIDE SEQUENCE [LARGE SCALE GENOMIC DNA]</scope>
    <source>
        <strain evidence="9 10">AM31D</strain>
    </source>
</reference>
<keyword evidence="6 8" id="KW-1133">Transmembrane helix</keyword>
<organism evidence="9 10">
    <name type="scientific">Halalkalibacter krulwichiae</name>
    <dbReference type="NCBI Taxonomy" id="199441"/>
    <lineage>
        <taxon>Bacteria</taxon>
        <taxon>Bacillati</taxon>
        <taxon>Bacillota</taxon>
        <taxon>Bacilli</taxon>
        <taxon>Bacillales</taxon>
        <taxon>Bacillaceae</taxon>
        <taxon>Halalkalibacter</taxon>
    </lineage>
</organism>
<keyword evidence="7 8" id="KW-0472">Membrane</keyword>
<dbReference type="Pfam" id="PF03845">
    <property type="entry name" value="Spore_permease"/>
    <property type="match status" value="1"/>
</dbReference>
<dbReference type="KEGG" id="bkw:BkAM31D_16400"/>
<evidence type="ECO:0000256" key="5">
    <source>
        <dbReference type="ARBA" id="ARBA00022692"/>
    </source>
</evidence>
<accession>A0A1X9MCZ8</accession>
<feature type="transmembrane region" description="Helical" evidence="8">
    <location>
        <begin position="299"/>
        <end position="318"/>
    </location>
</feature>
<feature type="transmembrane region" description="Helical" evidence="8">
    <location>
        <begin position="266"/>
        <end position="287"/>
    </location>
</feature>
<evidence type="ECO:0000256" key="8">
    <source>
        <dbReference type="SAM" id="Phobius"/>
    </source>
</evidence>
<sequence>MSAKLHPSYLFFLVYMTQSGIIIFSLPRITAETFGTNGWLAIPIVSLGVVFLISLYGCVYRWSNDKSLYSIIEEMLPKYSYKILYIFFSLFWTILAFTLTKNYVFLVKSLYYPLTNIHWLMLIMTMLIYFFVTSQISSIFKATVILFFLTAWMVLLPLGLLPDFELVRLTSFIFAFRSNLLEGSIQVYSAFLGFEIIFFFLHYVQRSAKTMKYIYLGHLYTTLVYLIVTFISYGFTSFEHLITQSYPLIDLFRYIELPFIERLDGLYFMFFLMKIIVTATLYLFVSIEMFQRSIQSIKASYIPVLLCVIGFIGTYPLFTKYDIDFWLSNIVYVQTVISIILPVILILYLHVKRRKDDV</sequence>
<dbReference type="PANTHER" id="PTHR34975:SF2">
    <property type="entry name" value="SPORE GERMINATION PROTEIN A2"/>
    <property type="match status" value="1"/>
</dbReference>
<dbReference type="InterPro" id="IPR004761">
    <property type="entry name" value="Spore_GerAB"/>
</dbReference>
<dbReference type="AlphaFoldDB" id="A0A1X9MCZ8"/>
<feature type="transmembrane region" description="Helical" evidence="8">
    <location>
        <begin position="330"/>
        <end position="351"/>
    </location>
</feature>
<keyword evidence="10" id="KW-1185">Reference proteome</keyword>
<keyword evidence="4" id="KW-0309">Germination</keyword>
<evidence type="ECO:0000256" key="2">
    <source>
        <dbReference type="ARBA" id="ARBA00007998"/>
    </source>
</evidence>
<feature type="transmembrane region" description="Helical" evidence="8">
    <location>
        <begin position="9"/>
        <end position="27"/>
    </location>
</feature>
<keyword evidence="3" id="KW-0813">Transport</keyword>
<dbReference type="GO" id="GO:0009847">
    <property type="term" value="P:spore germination"/>
    <property type="evidence" value="ECO:0007669"/>
    <property type="project" value="InterPro"/>
</dbReference>
<protein>
    <submittedName>
        <fullName evidence="9">Spore germination protein YndE</fullName>
    </submittedName>
</protein>
<evidence type="ECO:0000313" key="9">
    <source>
        <dbReference type="EMBL" id="ARK31307.1"/>
    </source>
</evidence>
<comment type="similarity">
    <text evidence="2">Belongs to the amino acid-polyamine-organocation (APC) superfamily. Spore germination protein (SGP) (TC 2.A.3.9) family.</text>
</comment>
<feature type="transmembrane region" description="Helical" evidence="8">
    <location>
        <begin position="110"/>
        <end position="132"/>
    </location>
</feature>
<dbReference type="Proteomes" id="UP000193006">
    <property type="component" value="Chromosome"/>
</dbReference>
<dbReference type="GO" id="GO:0016020">
    <property type="term" value="C:membrane"/>
    <property type="evidence" value="ECO:0007669"/>
    <property type="project" value="UniProtKB-SubCell"/>
</dbReference>
<feature type="transmembrane region" description="Helical" evidence="8">
    <location>
        <begin position="39"/>
        <end position="62"/>
    </location>
</feature>
<evidence type="ECO:0000256" key="6">
    <source>
        <dbReference type="ARBA" id="ARBA00022989"/>
    </source>
</evidence>
<proteinExistence type="inferred from homology"/>
<feature type="transmembrane region" description="Helical" evidence="8">
    <location>
        <begin position="180"/>
        <end position="201"/>
    </location>
</feature>
<comment type="subcellular location">
    <subcellularLocation>
        <location evidence="1">Membrane</location>
        <topology evidence="1">Multi-pass membrane protein</topology>
    </subcellularLocation>
</comment>
<evidence type="ECO:0000256" key="3">
    <source>
        <dbReference type="ARBA" id="ARBA00022448"/>
    </source>
</evidence>
<evidence type="ECO:0000256" key="7">
    <source>
        <dbReference type="ARBA" id="ARBA00023136"/>
    </source>
</evidence>
<evidence type="ECO:0000256" key="4">
    <source>
        <dbReference type="ARBA" id="ARBA00022544"/>
    </source>
</evidence>